<evidence type="ECO:0000313" key="2">
    <source>
        <dbReference type="EMBL" id="QPB82760.1"/>
    </source>
</evidence>
<dbReference type="Proteomes" id="UP000305729">
    <property type="component" value="Chromosome 1"/>
</dbReference>
<dbReference type="AlphaFoldDB" id="A0A5S3UUJ7"/>
<reference evidence="2 3" key="1">
    <citation type="submission" date="2019-10" db="EMBL/GenBank/DDBJ databases">
        <title>Pseudoalteromonas rubra S4059.</title>
        <authorList>
            <person name="Paulsen S."/>
            <person name="Wang X."/>
        </authorList>
    </citation>
    <scope>NUCLEOTIDE SEQUENCE [LARGE SCALE GENOMIC DNA]</scope>
    <source>
        <strain evidence="2 3">S4059</strain>
    </source>
</reference>
<name>A0A5S3UUJ7_9GAMM</name>
<proteinExistence type="predicted"/>
<dbReference type="EMBL" id="CP045429">
    <property type="protein sequence ID" value="QPB82760.1"/>
    <property type="molecule type" value="Genomic_DNA"/>
</dbReference>
<evidence type="ECO:0000259" key="1">
    <source>
        <dbReference type="Pfam" id="PF26110"/>
    </source>
</evidence>
<evidence type="ECO:0000313" key="3">
    <source>
        <dbReference type="Proteomes" id="UP000305729"/>
    </source>
</evidence>
<protein>
    <recommendedName>
        <fullName evidence="1">GAPS4b N-terminal domain-containing protein</fullName>
    </recommendedName>
</protein>
<dbReference type="InterPro" id="IPR058955">
    <property type="entry name" value="GAPS4b_N"/>
</dbReference>
<sequence>MNKKYLLPFGDSLREFLNDSGVVKSDLRGLVRRRGIFVALEEKSSYIPILVRTGITPLELIELNENLKVREANPKRQTQSIKCEAVDVNLIDAIPLGYNVNQLTKKEFANYKVLGNPSFKTIDNDPNNIELDFSVERYDYTQSWNKNTTQFSGKVKLKKDGDALDINISLSHTSDETKEVANKIAADVIGLLKKSGHVKIEEKVKKIRFSDFTNEKRIKFLQELSQKQINNELYFKDTKDIGFSPDTSLELPEEISWMQEKVSNLEIQGKELHSTFFIKNKRLHKNIQMHRIEASYTFDFINYSGTCVISFEFPEFVAKQDKSAELIIRVNSVRFKENKIGISQSKMKEVLLSQLESSKLALYKKHSE</sequence>
<accession>A0A5S3UUJ7</accession>
<feature type="domain" description="GAPS4b N-terminal" evidence="1">
    <location>
        <begin position="11"/>
        <end position="73"/>
    </location>
</feature>
<organism evidence="2 3">
    <name type="scientific">Pseudoalteromonas rubra</name>
    <dbReference type="NCBI Taxonomy" id="43658"/>
    <lineage>
        <taxon>Bacteria</taxon>
        <taxon>Pseudomonadati</taxon>
        <taxon>Pseudomonadota</taxon>
        <taxon>Gammaproteobacteria</taxon>
        <taxon>Alteromonadales</taxon>
        <taxon>Pseudoalteromonadaceae</taxon>
        <taxon>Pseudoalteromonas</taxon>
    </lineage>
</organism>
<dbReference type="Pfam" id="PF26110">
    <property type="entry name" value="GAPS4b_N"/>
    <property type="match status" value="1"/>
</dbReference>
<dbReference type="RefSeq" id="WP_138539000.1">
    <property type="nucleotide sequence ID" value="NZ_CP045429.1"/>
</dbReference>
<gene>
    <name evidence="2" type="ORF">CWC22_007025</name>
</gene>